<protein>
    <submittedName>
        <fullName evidence="1">Uncharacterized protein</fullName>
    </submittedName>
</protein>
<sequence length="173" mass="17914">MASAFLQRYCVGLIVELWDVSCGASMAGSSHGRTSLQHARFSVAVSQWVAQVAGELILESLVSTLGSVKHSVAPTVSSSAAAAAPKRTHVWGTPAYVGLCLVQLSSSGPPPSTTTATAATTAANATASSKVVRETLPPLQAEALIDNVQLEWSPELATLLTTLFRCVCVCVCV</sequence>
<dbReference type="AlphaFoldDB" id="A0A5B7FIW1"/>
<reference evidence="1 2" key="1">
    <citation type="submission" date="2019-05" db="EMBL/GenBank/DDBJ databases">
        <title>Another draft genome of Portunus trituberculatus and its Hox gene families provides insights of decapod evolution.</title>
        <authorList>
            <person name="Jeong J.-H."/>
            <person name="Song I."/>
            <person name="Kim S."/>
            <person name="Choi T."/>
            <person name="Kim D."/>
            <person name="Ryu S."/>
            <person name="Kim W."/>
        </authorList>
    </citation>
    <scope>NUCLEOTIDE SEQUENCE [LARGE SCALE GENOMIC DNA]</scope>
    <source>
        <tissue evidence="1">Muscle</tissue>
    </source>
</reference>
<comment type="caution">
    <text evidence="1">The sequence shown here is derived from an EMBL/GenBank/DDBJ whole genome shotgun (WGS) entry which is preliminary data.</text>
</comment>
<evidence type="ECO:0000313" key="1">
    <source>
        <dbReference type="EMBL" id="MPC45457.1"/>
    </source>
</evidence>
<dbReference type="OrthoDB" id="1562405at2759"/>
<dbReference type="Proteomes" id="UP000324222">
    <property type="component" value="Unassembled WGS sequence"/>
</dbReference>
<gene>
    <name evidence="1" type="ORF">E2C01_039156</name>
</gene>
<name>A0A5B7FIW1_PORTR</name>
<accession>A0A5B7FIW1</accession>
<dbReference type="EMBL" id="VSRR010006739">
    <property type="protein sequence ID" value="MPC45457.1"/>
    <property type="molecule type" value="Genomic_DNA"/>
</dbReference>
<organism evidence="1 2">
    <name type="scientific">Portunus trituberculatus</name>
    <name type="common">Swimming crab</name>
    <name type="synonym">Neptunus trituberculatus</name>
    <dbReference type="NCBI Taxonomy" id="210409"/>
    <lineage>
        <taxon>Eukaryota</taxon>
        <taxon>Metazoa</taxon>
        <taxon>Ecdysozoa</taxon>
        <taxon>Arthropoda</taxon>
        <taxon>Crustacea</taxon>
        <taxon>Multicrustacea</taxon>
        <taxon>Malacostraca</taxon>
        <taxon>Eumalacostraca</taxon>
        <taxon>Eucarida</taxon>
        <taxon>Decapoda</taxon>
        <taxon>Pleocyemata</taxon>
        <taxon>Brachyura</taxon>
        <taxon>Eubrachyura</taxon>
        <taxon>Portunoidea</taxon>
        <taxon>Portunidae</taxon>
        <taxon>Portuninae</taxon>
        <taxon>Portunus</taxon>
    </lineage>
</organism>
<evidence type="ECO:0000313" key="2">
    <source>
        <dbReference type="Proteomes" id="UP000324222"/>
    </source>
</evidence>
<proteinExistence type="predicted"/>
<keyword evidence="2" id="KW-1185">Reference proteome</keyword>